<dbReference type="InterPro" id="IPR019305">
    <property type="entry name" value="Uncharacterised_Smp"/>
</dbReference>
<evidence type="ECO:0000256" key="3">
    <source>
        <dbReference type="ARBA" id="ARBA00022475"/>
    </source>
</evidence>
<keyword evidence="8" id="KW-1185">Reference proteome</keyword>
<accession>A0A1M5V995</accession>
<evidence type="ECO:0000256" key="6">
    <source>
        <dbReference type="ARBA" id="ARBA00023136"/>
    </source>
</evidence>
<dbReference type="RefSeq" id="WP_067656299.1">
    <property type="nucleotide sequence ID" value="NZ_FQXG01000004.1"/>
</dbReference>
<proteinExistence type="inferred from homology"/>
<evidence type="ECO:0000313" key="8">
    <source>
        <dbReference type="Proteomes" id="UP000184268"/>
    </source>
</evidence>
<dbReference type="Pfam" id="PF10144">
    <property type="entry name" value="SMP_2"/>
    <property type="match status" value="1"/>
</dbReference>
<keyword evidence="5" id="KW-1133">Transmembrane helix</keyword>
<organism evidence="7 8">
    <name type="scientific">Ferrimonas marina</name>
    <dbReference type="NCBI Taxonomy" id="299255"/>
    <lineage>
        <taxon>Bacteria</taxon>
        <taxon>Pseudomonadati</taxon>
        <taxon>Pseudomonadota</taxon>
        <taxon>Gammaproteobacteria</taxon>
        <taxon>Alteromonadales</taxon>
        <taxon>Ferrimonadaceae</taxon>
        <taxon>Ferrimonas</taxon>
    </lineage>
</organism>
<name>A0A1M5V995_9GAMM</name>
<evidence type="ECO:0000256" key="1">
    <source>
        <dbReference type="ARBA" id="ARBA00004236"/>
    </source>
</evidence>
<sequence>MRLPRLLQLLLALLLMATLAWQWQQMQQQRLQLQQNQQQQLAEHYLQYASHGAAMALALDDLDALQWGLDQWLQDPTIIAISVFSYQGERLAHGQNLFPPHALPDETTLSQALARFPPLTVPIQDDQKAYGYLRLRLNRSLMMRDLRRQDSQSQLDGQRMLLLFGLLGALLARGLSFKRARYSSLRHAEQKKRAQPVAEPVDTEVAAITAATPGSSQSSR</sequence>
<evidence type="ECO:0000256" key="4">
    <source>
        <dbReference type="ARBA" id="ARBA00022692"/>
    </source>
</evidence>
<comment type="subcellular location">
    <subcellularLocation>
        <location evidence="1">Cell membrane</location>
    </subcellularLocation>
</comment>
<reference evidence="7 8" key="1">
    <citation type="submission" date="2016-11" db="EMBL/GenBank/DDBJ databases">
        <authorList>
            <person name="Jaros S."/>
            <person name="Januszkiewicz K."/>
            <person name="Wedrychowicz H."/>
        </authorList>
    </citation>
    <scope>NUCLEOTIDE SEQUENCE [LARGE SCALE GENOMIC DNA]</scope>
    <source>
        <strain evidence="7 8">DSM 16917</strain>
    </source>
</reference>
<dbReference type="Proteomes" id="UP000184268">
    <property type="component" value="Unassembled WGS sequence"/>
</dbReference>
<dbReference type="GO" id="GO:0005886">
    <property type="term" value="C:plasma membrane"/>
    <property type="evidence" value="ECO:0007669"/>
    <property type="project" value="UniProtKB-SubCell"/>
</dbReference>
<keyword evidence="6" id="KW-0472">Membrane</keyword>
<dbReference type="AlphaFoldDB" id="A0A1M5V995"/>
<evidence type="ECO:0000256" key="2">
    <source>
        <dbReference type="ARBA" id="ARBA00005362"/>
    </source>
</evidence>
<comment type="similarity">
    <text evidence="2">Belongs to the Smp family.</text>
</comment>
<gene>
    <name evidence="7" type="ORF">SAMN02745129_2657</name>
</gene>
<evidence type="ECO:0000313" key="7">
    <source>
        <dbReference type="EMBL" id="SHH71796.1"/>
    </source>
</evidence>
<dbReference type="EMBL" id="FQXG01000004">
    <property type="protein sequence ID" value="SHH71796.1"/>
    <property type="molecule type" value="Genomic_DNA"/>
</dbReference>
<evidence type="ECO:0000256" key="5">
    <source>
        <dbReference type="ARBA" id="ARBA00022989"/>
    </source>
</evidence>
<keyword evidence="3" id="KW-1003">Cell membrane</keyword>
<keyword evidence="4" id="KW-0812">Transmembrane</keyword>
<protein>
    <submittedName>
        <fullName evidence="7">Membrane protein</fullName>
    </submittedName>
</protein>